<dbReference type="EMBL" id="MLHL01000006">
    <property type="protein sequence ID" value="OOF50811.1"/>
    <property type="molecule type" value="Genomic_DNA"/>
</dbReference>
<dbReference type="AlphaFoldDB" id="A0A1V3J6Y0"/>
<dbReference type="Proteomes" id="UP000189161">
    <property type="component" value="Unassembled WGS sequence"/>
</dbReference>
<dbReference type="InterPro" id="IPR041459">
    <property type="entry name" value="MPTase-PolyVal"/>
</dbReference>
<accession>A0A1V3J6Y0</accession>
<organism evidence="3 4">
    <name type="scientific">Rodentibacter trehalosifermentans</name>
    <dbReference type="NCBI Taxonomy" id="1908263"/>
    <lineage>
        <taxon>Bacteria</taxon>
        <taxon>Pseudomonadati</taxon>
        <taxon>Pseudomonadota</taxon>
        <taxon>Gammaproteobacteria</taxon>
        <taxon>Pasteurellales</taxon>
        <taxon>Pasteurellaceae</taxon>
        <taxon>Rodentibacter</taxon>
    </lineage>
</organism>
<evidence type="ECO:0000313" key="3">
    <source>
        <dbReference type="EMBL" id="OOF50811.1"/>
    </source>
</evidence>
<proteinExistence type="predicted"/>
<dbReference type="RefSeq" id="WP_077477622.1">
    <property type="nucleotide sequence ID" value="NZ_MLHL01000006.1"/>
</dbReference>
<evidence type="ECO:0000259" key="1">
    <source>
        <dbReference type="Pfam" id="PF08401"/>
    </source>
</evidence>
<reference evidence="3 4" key="1">
    <citation type="submission" date="2016-10" db="EMBL/GenBank/DDBJ databases">
        <title>Rodentibacter gen. nov. and new species.</title>
        <authorList>
            <person name="Christensen H."/>
        </authorList>
    </citation>
    <scope>NUCLEOTIDE SEQUENCE [LARGE SCALE GENOMIC DNA]</scope>
    <source>
        <strain evidence="3 4">H1987082031</strain>
    </source>
</reference>
<gene>
    <name evidence="3" type="ORF">BKK52_01295</name>
</gene>
<dbReference type="Pfam" id="PF08401">
    <property type="entry name" value="ArdcN"/>
    <property type="match status" value="1"/>
</dbReference>
<dbReference type="OrthoDB" id="9792687at2"/>
<dbReference type="Pfam" id="PF18818">
    <property type="entry name" value="MPTase-PolyVal"/>
    <property type="match status" value="1"/>
</dbReference>
<dbReference type="GO" id="GO:0003697">
    <property type="term" value="F:single-stranded DNA binding"/>
    <property type="evidence" value="ECO:0007669"/>
    <property type="project" value="InterPro"/>
</dbReference>
<feature type="domain" description="N-terminal" evidence="1">
    <location>
        <begin position="8"/>
        <end position="135"/>
    </location>
</feature>
<sequence>MKKQTQPKDLYQQITDQIVEGLEQGTMPWQKPWDSGWPQMAIPCNGESGRQYSGINVLLLWMSAIRKGFTQRKWVTFQGANHLGGQVRTGEKSTVIIFYKQNLFEEKDDSGNVIFDENGEPKMKSSVFIRGHHVFNIEQCDGLEEYYEDFPAPETSSEMSPRPDLDVLPAKMGIPLYNKAQDRACYMPKRDCIVMPDFEKFHSADDYYATLLHECGHATGHKDRLNREGIVNFDKFGSERYAFEELIAELTSAFTCAHMNVCNNISQNAAYIDHWIQALKSDKKAIFRASSQAREATQYLIDKFNQETRLAA</sequence>
<dbReference type="InterPro" id="IPR017113">
    <property type="entry name" value="Antirestriction_ArdC"/>
</dbReference>
<name>A0A1V3J6Y0_9PAST</name>
<evidence type="ECO:0000259" key="2">
    <source>
        <dbReference type="Pfam" id="PF18818"/>
    </source>
</evidence>
<evidence type="ECO:0000313" key="4">
    <source>
        <dbReference type="Proteomes" id="UP000189161"/>
    </source>
</evidence>
<comment type="caution">
    <text evidence="3">The sequence shown here is derived from an EMBL/GenBank/DDBJ whole genome shotgun (WGS) entry which is preliminary data.</text>
</comment>
<dbReference type="InterPro" id="IPR013610">
    <property type="entry name" value="ArdC_N"/>
</dbReference>
<dbReference type="PIRSF" id="PIRSF037112">
    <property type="entry name" value="Antirestriction_ArdC"/>
    <property type="match status" value="1"/>
</dbReference>
<feature type="domain" description="Polyvalent protein metallopeptidase" evidence="2">
    <location>
        <begin position="167"/>
        <end position="292"/>
    </location>
</feature>
<keyword evidence="4" id="KW-1185">Reference proteome</keyword>
<protein>
    <submittedName>
        <fullName evidence="3">Antirestriction protein</fullName>
    </submittedName>
</protein>